<name>A0A1R3X1U4_9RHOB</name>
<dbReference type="STRING" id="515897.SAMN05421849_1872"/>
<dbReference type="GO" id="GO:0016491">
    <property type="term" value="F:oxidoreductase activity"/>
    <property type="evidence" value="ECO:0007669"/>
    <property type="project" value="UniProtKB-KW"/>
</dbReference>
<reference evidence="8 9" key="1">
    <citation type="submission" date="2017-01" db="EMBL/GenBank/DDBJ databases">
        <authorList>
            <person name="Mah S.A."/>
            <person name="Swanson W.J."/>
            <person name="Moy G.W."/>
            <person name="Vacquier V.D."/>
        </authorList>
    </citation>
    <scope>NUCLEOTIDE SEQUENCE [LARGE SCALE GENOMIC DNA]</scope>
    <source>
        <strain evidence="8 9">DSM 21219</strain>
    </source>
</reference>
<evidence type="ECO:0000313" key="9">
    <source>
        <dbReference type="Proteomes" id="UP000192455"/>
    </source>
</evidence>
<dbReference type="GO" id="GO:0016853">
    <property type="term" value="F:isomerase activity"/>
    <property type="evidence" value="ECO:0007669"/>
    <property type="project" value="UniProtKB-KW"/>
</dbReference>
<keyword evidence="6" id="KW-0676">Redox-active center</keyword>
<evidence type="ECO:0000256" key="3">
    <source>
        <dbReference type="ARBA" id="ARBA00022729"/>
    </source>
</evidence>
<evidence type="ECO:0000256" key="4">
    <source>
        <dbReference type="ARBA" id="ARBA00023002"/>
    </source>
</evidence>
<keyword evidence="4" id="KW-0560">Oxidoreductase</keyword>
<proteinExistence type="inferred from homology"/>
<accession>A0A1R3X1U4</accession>
<feature type="domain" description="Thioredoxin" evidence="7">
    <location>
        <begin position="9"/>
        <end position="209"/>
    </location>
</feature>
<keyword evidence="5" id="KW-1015">Disulfide bond</keyword>
<dbReference type="InterPro" id="IPR013766">
    <property type="entry name" value="Thioredoxin_domain"/>
</dbReference>
<keyword evidence="3" id="KW-0732">Signal</keyword>
<dbReference type="PANTHER" id="PTHR13887:SF14">
    <property type="entry name" value="DISULFIDE BOND FORMATION PROTEIN D"/>
    <property type="match status" value="1"/>
</dbReference>
<sequence>MSHINRRTMLLGAGAAGAALLGTGALLSFALRPRQKATLDDMLQDADNPVLGNADGDVTIAEFFDYQCPFCKTGHPALMNLVARDGNIRLVMKDWPIFGAPSIKASQLVLGGVEPGSYETAHAALMATPGQLTEALIGRTLAEAGLDPAALERSYRQGRAQWDALMSRTGAQAAQLGLQGTPAYIIGGRLYSGAMDGEALARAVSRARG</sequence>
<dbReference type="PANTHER" id="PTHR13887">
    <property type="entry name" value="GLUTATHIONE S-TRANSFERASE KAPPA"/>
    <property type="match status" value="1"/>
</dbReference>
<evidence type="ECO:0000259" key="7">
    <source>
        <dbReference type="PROSITE" id="PS51352"/>
    </source>
</evidence>
<dbReference type="CDD" id="cd03023">
    <property type="entry name" value="DsbA_Com1_like"/>
    <property type="match status" value="1"/>
</dbReference>
<dbReference type="RefSeq" id="WP_076649598.1">
    <property type="nucleotide sequence ID" value="NZ_FTPS01000001.1"/>
</dbReference>
<dbReference type="InterPro" id="IPR036249">
    <property type="entry name" value="Thioredoxin-like_sf"/>
</dbReference>
<dbReference type="InterPro" id="IPR012336">
    <property type="entry name" value="Thioredoxin-like_fold"/>
</dbReference>
<dbReference type="PROSITE" id="PS51352">
    <property type="entry name" value="THIOREDOXIN_2"/>
    <property type="match status" value="1"/>
</dbReference>
<protein>
    <submittedName>
        <fullName evidence="8">Protein-disulfide isomerase</fullName>
    </submittedName>
</protein>
<dbReference type="AlphaFoldDB" id="A0A1R3X1U4"/>
<dbReference type="OrthoDB" id="9780147at2"/>
<keyword evidence="8" id="KW-0413">Isomerase</keyword>
<organism evidence="8 9">
    <name type="scientific">Pontibaca methylaminivorans</name>
    <dbReference type="NCBI Taxonomy" id="515897"/>
    <lineage>
        <taxon>Bacteria</taxon>
        <taxon>Pseudomonadati</taxon>
        <taxon>Pseudomonadota</taxon>
        <taxon>Alphaproteobacteria</taxon>
        <taxon>Rhodobacterales</taxon>
        <taxon>Roseobacteraceae</taxon>
        <taxon>Pontibaca</taxon>
    </lineage>
</organism>
<evidence type="ECO:0000256" key="1">
    <source>
        <dbReference type="ARBA" id="ARBA00003565"/>
    </source>
</evidence>
<dbReference type="InterPro" id="IPR006311">
    <property type="entry name" value="TAT_signal"/>
</dbReference>
<comment type="similarity">
    <text evidence="2">Belongs to the thioredoxin family. DsbA subfamily.</text>
</comment>
<evidence type="ECO:0000256" key="6">
    <source>
        <dbReference type="ARBA" id="ARBA00023284"/>
    </source>
</evidence>
<gene>
    <name evidence="8" type="ORF">SAMN05421849_1872</name>
</gene>
<dbReference type="Proteomes" id="UP000192455">
    <property type="component" value="Unassembled WGS sequence"/>
</dbReference>
<keyword evidence="9" id="KW-1185">Reference proteome</keyword>
<dbReference type="Gene3D" id="3.40.30.10">
    <property type="entry name" value="Glutaredoxin"/>
    <property type="match status" value="1"/>
</dbReference>
<evidence type="ECO:0000313" key="8">
    <source>
        <dbReference type="EMBL" id="SIT83250.1"/>
    </source>
</evidence>
<dbReference type="Pfam" id="PF13462">
    <property type="entry name" value="Thioredoxin_4"/>
    <property type="match status" value="1"/>
</dbReference>
<dbReference type="SUPFAM" id="SSF52833">
    <property type="entry name" value="Thioredoxin-like"/>
    <property type="match status" value="1"/>
</dbReference>
<comment type="function">
    <text evidence="1">May be required for disulfide bond formation in some proteins.</text>
</comment>
<evidence type="ECO:0000256" key="2">
    <source>
        <dbReference type="ARBA" id="ARBA00005791"/>
    </source>
</evidence>
<dbReference type="EMBL" id="FTPS01000001">
    <property type="protein sequence ID" value="SIT83250.1"/>
    <property type="molecule type" value="Genomic_DNA"/>
</dbReference>
<dbReference type="PROSITE" id="PS51318">
    <property type="entry name" value="TAT"/>
    <property type="match status" value="1"/>
</dbReference>
<evidence type="ECO:0000256" key="5">
    <source>
        <dbReference type="ARBA" id="ARBA00023157"/>
    </source>
</evidence>